<dbReference type="InParanoid" id="A0A1Z5R1V9"/>
<sequence length="130" mass="14664">MKAAIDSTCSKEGPKSKITAWPSTSYRSTQAVRNGRTPWLQNPCMDAILMHIFIHSSQPLQPNRSFAAASTPISANRHHHPSRYTTHGHLHGCRRPYYSVIQHILMYMIIPKKDQQLAVTAGHPVAHCQR</sequence>
<organism evidence="2 3">
    <name type="scientific">Sorghum bicolor</name>
    <name type="common">Sorghum</name>
    <name type="synonym">Sorghum vulgare</name>
    <dbReference type="NCBI Taxonomy" id="4558"/>
    <lineage>
        <taxon>Eukaryota</taxon>
        <taxon>Viridiplantae</taxon>
        <taxon>Streptophyta</taxon>
        <taxon>Embryophyta</taxon>
        <taxon>Tracheophyta</taxon>
        <taxon>Spermatophyta</taxon>
        <taxon>Magnoliopsida</taxon>
        <taxon>Liliopsida</taxon>
        <taxon>Poales</taxon>
        <taxon>Poaceae</taxon>
        <taxon>PACMAD clade</taxon>
        <taxon>Panicoideae</taxon>
        <taxon>Andropogonodae</taxon>
        <taxon>Andropogoneae</taxon>
        <taxon>Sorghinae</taxon>
        <taxon>Sorghum</taxon>
    </lineage>
</organism>
<dbReference type="Gramene" id="OQU77757">
    <property type="protein sequence ID" value="OQU77757"/>
    <property type="gene ID" value="SORBI_3009G098150"/>
</dbReference>
<evidence type="ECO:0000313" key="2">
    <source>
        <dbReference type="EMBL" id="OQU77757.1"/>
    </source>
</evidence>
<feature type="region of interest" description="Disordered" evidence="1">
    <location>
        <begin position="1"/>
        <end position="20"/>
    </location>
</feature>
<dbReference type="AlphaFoldDB" id="A0A1Z5R1V9"/>
<protein>
    <submittedName>
        <fullName evidence="2">Uncharacterized protein</fullName>
    </submittedName>
</protein>
<keyword evidence="3" id="KW-1185">Reference proteome</keyword>
<gene>
    <name evidence="2" type="ORF">SORBI_3009G098150</name>
</gene>
<accession>A0A1Z5R1V9</accession>
<reference evidence="3" key="2">
    <citation type="journal article" date="2018" name="Plant J.">
        <title>The Sorghum bicolor reference genome: improved assembly, gene annotations, a transcriptome atlas, and signatures of genome organization.</title>
        <authorList>
            <person name="McCormick R.F."/>
            <person name="Truong S.K."/>
            <person name="Sreedasyam A."/>
            <person name="Jenkins J."/>
            <person name="Shu S."/>
            <person name="Sims D."/>
            <person name="Kennedy M."/>
            <person name="Amirebrahimi M."/>
            <person name="Weers B.D."/>
            <person name="McKinley B."/>
            <person name="Mattison A."/>
            <person name="Morishige D.T."/>
            <person name="Grimwood J."/>
            <person name="Schmutz J."/>
            <person name="Mullet J.E."/>
        </authorList>
    </citation>
    <scope>NUCLEOTIDE SEQUENCE [LARGE SCALE GENOMIC DNA]</scope>
    <source>
        <strain evidence="3">cv. BTx623</strain>
    </source>
</reference>
<name>A0A1Z5R1V9_SORBI</name>
<evidence type="ECO:0000313" key="3">
    <source>
        <dbReference type="Proteomes" id="UP000000768"/>
    </source>
</evidence>
<reference evidence="2 3" key="1">
    <citation type="journal article" date="2009" name="Nature">
        <title>The Sorghum bicolor genome and the diversification of grasses.</title>
        <authorList>
            <person name="Paterson A.H."/>
            <person name="Bowers J.E."/>
            <person name="Bruggmann R."/>
            <person name="Dubchak I."/>
            <person name="Grimwood J."/>
            <person name="Gundlach H."/>
            <person name="Haberer G."/>
            <person name="Hellsten U."/>
            <person name="Mitros T."/>
            <person name="Poliakov A."/>
            <person name="Schmutz J."/>
            <person name="Spannagl M."/>
            <person name="Tang H."/>
            <person name="Wang X."/>
            <person name="Wicker T."/>
            <person name="Bharti A.K."/>
            <person name="Chapman J."/>
            <person name="Feltus F.A."/>
            <person name="Gowik U."/>
            <person name="Grigoriev I.V."/>
            <person name="Lyons E."/>
            <person name="Maher C.A."/>
            <person name="Martis M."/>
            <person name="Narechania A."/>
            <person name="Otillar R.P."/>
            <person name="Penning B.W."/>
            <person name="Salamov A.A."/>
            <person name="Wang Y."/>
            <person name="Zhang L."/>
            <person name="Carpita N.C."/>
            <person name="Freeling M."/>
            <person name="Gingle A.R."/>
            <person name="Hash C.T."/>
            <person name="Keller B."/>
            <person name="Klein P."/>
            <person name="Kresovich S."/>
            <person name="McCann M.C."/>
            <person name="Ming R."/>
            <person name="Peterson D.G."/>
            <person name="Mehboob-ur-Rahman"/>
            <person name="Ware D."/>
            <person name="Westhoff P."/>
            <person name="Mayer K.F."/>
            <person name="Messing J."/>
            <person name="Rokhsar D.S."/>
        </authorList>
    </citation>
    <scope>NUCLEOTIDE SEQUENCE [LARGE SCALE GENOMIC DNA]</scope>
    <source>
        <strain evidence="3">cv. BTx623</strain>
    </source>
</reference>
<evidence type="ECO:0000256" key="1">
    <source>
        <dbReference type="SAM" id="MobiDB-lite"/>
    </source>
</evidence>
<dbReference type="Proteomes" id="UP000000768">
    <property type="component" value="Chromosome 9"/>
</dbReference>
<proteinExistence type="predicted"/>
<dbReference type="EMBL" id="CM000768">
    <property type="protein sequence ID" value="OQU77757.1"/>
    <property type="molecule type" value="Genomic_DNA"/>
</dbReference>